<sequence>MVSLGHAHRLKLKYKFDKPISVSGLGGVPTSITASAEVKITLGPRVVCVVDIWVASIGGGLDVLLGMNFMFSAGVRLCVKKGLVQLPDEDMAHGIGPKYTMYLKPGPVLKVNAAVDRMGWKRRSVGQPVPATIKVGNVSDSIVTIDWRTEVAQVVKNGFFPRAGCYVRVGIRRYQEWQTLMYENTISAKAQVRESPRLDDLQKMEPPAVQTPTYPWPTRMMVRPPPGREEARVINFQIVASEVHDETSERSSMRRSRIDTSVPEVSEMSEVEDDTTDISIGDLEEVPEDQDSDEDEVFASISVDDGFPEVSLEDIPNVEPEDDV</sequence>
<accession>A0A225VA24</accession>
<gene>
    <name evidence="2" type="ORF">PHMEG_00026090</name>
</gene>
<dbReference type="OrthoDB" id="128412at2759"/>
<dbReference type="Gene3D" id="2.40.70.10">
    <property type="entry name" value="Acid Proteases"/>
    <property type="match status" value="1"/>
</dbReference>
<evidence type="ECO:0000313" key="3">
    <source>
        <dbReference type="Proteomes" id="UP000198211"/>
    </source>
</evidence>
<dbReference type="EMBL" id="NBNE01006222">
    <property type="protein sequence ID" value="OWZ02361.1"/>
    <property type="molecule type" value="Genomic_DNA"/>
</dbReference>
<protein>
    <recommendedName>
        <fullName evidence="4">Aspartic protease</fullName>
    </recommendedName>
</protein>
<feature type="compositionally biased region" description="Basic and acidic residues" evidence="1">
    <location>
        <begin position="244"/>
        <end position="258"/>
    </location>
</feature>
<evidence type="ECO:0000256" key="1">
    <source>
        <dbReference type="SAM" id="MobiDB-lite"/>
    </source>
</evidence>
<proteinExistence type="predicted"/>
<evidence type="ECO:0000313" key="2">
    <source>
        <dbReference type="EMBL" id="OWZ02361.1"/>
    </source>
</evidence>
<feature type="region of interest" description="Disordered" evidence="1">
    <location>
        <begin position="244"/>
        <end position="324"/>
    </location>
</feature>
<dbReference type="AlphaFoldDB" id="A0A225VA24"/>
<evidence type="ECO:0008006" key="4">
    <source>
        <dbReference type="Google" id="ProtNLM"/>
    </source>
</evidence>
<keyword evidence="3" id="KW-1185">Reference proteome</keyword>
<feature type="compositionally biased region" description="Acidic residues" evidence="1">
    <location>
        <begin position="267"/>
        <end position="297"/>
    </location>
</feature>
<dbReference type="InterPro" id="IPR021109">
    <property type="entry name" value="Peptidase_aspartic_dom_sf"/>
</dbReference>
<organism evidence="2 3">
    <name type="scientific">Phytophthora megakarya</name>
    <dbReference type="NCBI Taxonomy" id="4795"/>
    <lineage>
        <taxon>Eukaryota</taxon>
        <taxon>Sar</taxon>
        <taxon>Stramenopiles</taxon>
        <taxon>Oomycota</taxon>
        <taxon>Peronosporomycetes</taxon>
        <taxon>Peronosporales</taxon>
        <taxon>Peronosporaceae</taxon>
        <taxon>Phytophthora</taxon>
    </lineage>
</organism>
<reference evidence="3" key="1">
    <citation type="submission" date="2017-03" db="EMBL/GenBank/DDBJ databases">
        <title>Phytopthora megakarya and P. palmivora, two closely related causual agents of cacao black pod achieved similar genome size and gene model numbers by different mechanisms.</title>
        <authorList>
            <person name="Ali S."/>
            <person name="Shao J."/>
            <person name="Larry D.J."/>
            <person name="Kronmiller B."/>
            <person name="Shen D."/>
            <person name="Strem M.D."/>
            <person name="Melnick R.L."/>
            <person name="Guiltinan M.J."/>
            <person name="Tyler B.M."/>
            <person name="Meinhardt L.W."/>
            <person name="Bailey B.A."/>
        </authorList>
    </citation>
    <scope>NUCLEOTIDE SEQUENCE [LARGE SCALE GENOMIC DNA]</scope>
    <source>
        <strain evidence="3">zdho120</strain>
    </source>
</reference>
<dbReference type="Proteomes" id="UP000198211">
    <property type="component" value="Unassembled WGS sequence"/>
</dbReference>
<name>A0A225VA24_9STRA</name>
<comment type="caution">
    <text evidence="2">The sequence shown here is derived from an EMBL/GenBank/DDBJ whole genome shotgun (WGS) entry which is preliminary data.</text>
</comment>